<dbReference type="EMBL" id="CAXKWB010119336">
    <property type="protein sequence ID" value="CAL4236556.1"/>
    <property type="molecule type" value="Genomic_DNA"/>
</dbReference>
<dbReference type="AlphaFoldDB" id="A0AAV2SSR8"/>
<name>A0AAV2SSR8_MEGNR</name>
<protein>
    <submittedName>
        <fullName evidence="1">Uncharacterized protein</fullName>
    </submittedName>
</protein>
<gene>
    <name evidence="1" type="ORF">MNOR_LOCUS40268</name>
</gene>
<feature type="non-terminal residue" evidence="1">
    <location>
        <position position="116"/>
    </location>
</feature>
<keyword evidence="2" id="KW-1185">Reference proteome</keyword>
<feature type="non-terminal residue" evidence="1">
    <location>
        <position position="1"/>
    </location>
</feature>
<evidence type="ECO:0000313" key="2">
    <source>
        <dbReference type="Proteomes" id="UP001497623"/>
    </source>
</evidence>
<dbReference type="Proteomes" id="UP001497623">
    <property type="component" value="Unassembled WGS sequence"/>
</dbReference>
<reference evidence="1 2" key="1">
    <citation type="submission" date="2024-05" db="EMBL/GenBank/DDBJ databases">
        <authorList>
            <person name="Wallberg A."/>
        </authorList>
    </citation>
    <scope>NUCLEOTIDE SEQUENCE [LARGE SCALE GENOMIC DNA]</scope>
</reference>
<evidence type="ECO:0000313" key="1">
    <source>
        <dbReference type="EMBL" id="CAL4236556.1"/>
    </source>
</evidence>
<sequence length="116" mass="12191">GIAGNSGSGCKCVPFDLCCDGPPGSEGPGFDVFRQLHIKNATNCMEQGSEGPLFDVFRSDDIGSITNCLDPLCPDQVHVCCDTECPTTLPPPRTIPSNQCGIRNSNGVSINVTGFQ</sequence>
<organism evidence="1 2">
    <name type="scientific">Meganyctiphanes norvegica</name>
    <name type="common">Northern krill</name>
    <name type="synonym">Thysanopoda norvegica</name>
    <dbReference type="NCBI Taxonomy" id="48144"/>
    <lineage>
        <taxon>Eukaryota</taxon>
        <taxon>Metazoa</taxon>
        <taxon>Ecdysozoa</taxon>
        <taxon>Arthropoda</taxon>
        <taxon>Crustacea</taxon>
        <taxon>Multicrustacea</taxon>
        <taxon>Malacostraca</taxon>
        <taxon>Eumalacostraca</taxon>
        <taxon>Eucarida</taxon>
        <taxon>Euphausiacea</taxon>
        <taxon>Euphausiidae</taxon>
        <taxon>Meganyctiphanes</taxon>
    </lineage>
</organism>
<comment type="caution">
    <text evidence="1">The sequence shown here is derived from an EMBL/GenBank/DDBJ whole genome shotgun (WGS) entry which is preliminary data.</text>
</comment>
<accession>A0AAV2SSR8</accession>
<proteinExistence type="predicted"/>